<dbReference type="GO" id="GO:0005524">
    <property type="term" value="F:ATP binding"/>
    <property type="evidence" value="ECO:0007669"/>
    <property type="project" value="InterPro"/>
</dbReference>
<dbReference type="PROSITE" id="PS50966">
    <property type="entry name" value="ZF_SWIM"/>
    <property type="match status" value="1"/>
</dbReference>
<feature type="compositionally biased region" description="Polar residues" evidence="2">
    <location>
        <begin position="511"/>
        <end position="524"/>
    </location>
</feature>
<accession>E1YLT1</accession>
<dbReference type="EMBL" id="FR695877">
    <property type="protein sequence ID" value="CBX31064.1"/>
    <property type="molecule type" value="Genomic_DNA"/>
</dbReference>
<dbReference type="InterPro" id="IPR038718">
    <property type="entry name" value="SNF2-like_sf"/>
</dbReference>
<dbReference type="Gene3D" id="3.40.50.10810">
    <property type="entry name" value="Tandem AAA-ATPase domain"/>
    <property type="match status" value="1"/>
</dbReference>
<keyword evidence="1" id="KW-0862">Zinc</keyword>
<protein>
    <recommendedName>
        <fullName evidence="6">Helicase</fullName>
    </recommendedName>
</protein>
<dbReference type="PROSITE" id="PS51192">
    <property type="entry name" value="HELICASE_ATP_BIND_1"/>
    <property type="match status" value="1"/>
</dbReference>
<keyword evidence="1" id="KW-0863">Zinc-finger</keyword>
<proteinExistence type="predicted"/>
<evidence type="ECO:0000259" key="3">
    <source>
        <dbReference type="PROSITE" id="PS50966"/>
    </source>
</evidence>
<dbReference type="PANTHER" id="PTHR10799">
    <property type="entry name" value="SNF2/RAD54 HELICASE FAMILY"/>
    <property type="match status" value="1"/>
</dbReference>
<name>E1YLT1_9BACT</name>
<evidence type="ECO:0000256" key="2">
    <source>
        <dbReference type="SAM" id="MobiDB-lite"/>
    </source>
</evidence>
<evidence type="ECO:0000313" key="5">
    <source>
        <dbReference type="EMBL" id="CBX31064.1"/>
    </source>
</evidence>
<feature type="region of interest" description="Disordered" evidence="2">
    <location>
        <begin position="506"/>
        <end position="536"/>
    </location>
</feature>
<organism evidence="5">
    <name type="scientific">uncultured Desulfobacterium sp</name>
    <dbReference type="NCBI Taxonomy" id="201089"/>
    <lineage>
        <taxon>Bacteria</taxon>
        <taxon>Pseudomonadati</taxon>
        <taxon>Thermodesulfobacteriota</taxon>
        <taxon>Desulfobacteria</taxon>
        <taxon>Desulfobacterales</taxon>
        <taxon>Desulfobacteriaceae</taxon>
        <taxon>Desulfobacterium</taxon>
        <taxon>environmental samples</taxon>
    </lineage>
</organism>
<dbReference type="Pfam" id="PF00176">
    <property type="entry name" value="SNF2-rel_dom"/>
    <property type="match status" value="1"/>
</dbReference>
<dbReference type="InterPro" id="IPR014001">
    <property type="entry name" value="Helicase_ATP-bd"/>
</dbReference>
<reference evidence="5" key="1">
    <citation type="journal article" date="2011" name="Environ. Microbiol.">
        <title>Genomic insights into the metabolic potential of the polycyclic aromatic hydrocarbon degrading sulfate-reducing Deltaproteobacterium N47.</title>
        <authorList>
            <person name="Bergmann F."/>
            <person name="Selesi D."/>
            <person name="Weinmaier T."/>
            <person name="Tischler P."/>
            <person name="Rattei T."/>
            <person name="Meckenstock R.U."/>
        </authorList>
    </citation>
    <scope>NUCLEOTIDE SEQUENCE</scope>
</reference>
<evidence type="ECO:0000256" key="1">
    <source>
        <dbReference type="PROSITE-ProRule" id="PRU00325"/>
    </source>
</evidence>
<dbReference type="SMART" id="SM00487">
    <property type="entry name" value="DEXDc"/>
    <property type="match status" value="1"/>
</dbReference>
<keyword evidence="1" id="KW-0479">Metal-binding</keyword>
<dbReference type="AlphaFoldDB" id="E1YLT1"/>
<dbReference type="InterPro" id="IPR007527">
    <property type="entry name" value="Znf_SWIM"/>
</dbReference>
<feature type="domain" description="Helicase ATP-binding" evidence="4">
    <location>
        <begin position="323"/>
        <end position="481"/>
    </location>
</feature>
<dbReference type="SUPFAM" id="SSF52540">
    <property type="entry name" value="P-loop containing nucleoside triphosphate hydrolases"/>
    <property type="match status" value="1"/>
</dbReference>
<dbReference type="CDD" id="cd17919">
    <property type="entry name" value="DEXHc_Snf"/>
    <property type="match status" value="1"/>
</dbReference>
<evidence type="ECO:0000259" key="4">
    <source>
        <dbReference type="PROSITE" id="PS51192"/>
    </source>
</evidence>
<dbReference type="GO" id="GO:0008270">
    <property type="term" value="F:zinc ion binding"/>
    <property type="evidence" value="ECO:0007669"/>
    <property type="project" value="UniProtKB-KW"/>
</dbReference>
<evidence type="ECO:0008006" key="6">
    <source>
        <dbReference type="Google" id="ProtNLM"/>
    </source>
</evidence>
<feature type="domain" description="SWIM-type" evidence="3">
    <location>
        <begin position="160"/>
        <end position="198"/>
    </location>
</feature>
<dbReference type="InterPro" id="IPR000330">
    <property type="entry name" value="SNF2_N"/>
</dbReference>
<sequence>MLDIKDILSHLSYKQACKLLGPEGEKFIRTGGQFEISLEDQVILNRDFFQLDMEEAVVTISLDPMKEKELNCVCSVCNTACNHKGAALSLILEEKLALGLSAPPPERVPIESLSEQELVEQELKDRIERANTQKMRIQPFGKNELWTDYSVTNLASGKSYRVALRGWERGESYCTCPDFRKNTLGTCKHILHVINNVRKRFRKNIRETPFQIKNICVYLRYGTDLELRLLIPESLDSKSTETVRPFINRPIKDVHKLLKQVNILEKEGHDVIIYPDAEEFISRMLYCEQVKLKVEGIRKDPARHPLRKSLLKTELLPYQLDGIAFAVGLGRAVIADDMGLGKTIQGVGVAELLAQDANIAKVLIICPTSLKSQWRLEIERFTDRSCRLIIGNAEERAAQYDSHSFYTVCNYEQVLRDIQNIEKIKWDLIILDEGQRIKNWETKTSQVVKALKSPFALVLTGTPLENRLEELFSIVEFIDDRHLGPAFRFYNTYRVTDEKGKLLGYKKSGQPEKSAQTGTYTAHTCRSHKGTAAPNH</sequence>
<gene>
    <name evidence="5" type="ORF">N47_E45760</name>
</gene>
<dbReference type="InterPro" id="IPR027417">
    <property type="entry name" value="P-loop_NTPase"/>
</dbReference>